<dbReference type="EMBL" id="PGCJ01000922">
    <property type="protein sequence ID" value="PLW14397.1"/>
    <property type="molecule type" value="Genomic_DNA"/>
</dbReference>
<dbReference type="EMBL" id="PGCI01000085">
    <property type="protein sequence ID" value="PLW41812.1"/>
    <property type="molecule type" value="Genomic_DNA"/>
</dbReference>
<dbReference type="Proteomes" id="UP000235392">
    <property type="component" value="Unassembled WGS sequence"/>
</dbReference>
<evidence type="ECO:0000313" key="3">
    <source>
        <dbReference type="EMBL" id="PLW41812.1"/>
    </source>
</evidence>
<sequence length="82" mass="8270">MAIGPGAHQAAQAQSGLGRAGTRQAAIPPGGSGGKAQAAEGASLINLLEAHHGHAATHLGQQVTTRKPLLFTWRFPSSPALD</sequence>
<proteinExistence type="predicted"/>
<protein>
    <submittedName>
        <fullName evidence="3">Uncharacterized protein</fullName>
    </submittedName>
</protein>
<comment type="caution">
    <text evidence="3">The sequence shown here is derived from an EMBL/GenBank/DDBJ whole genome shotgun (WGS) entry which is preliminary data.</text>
</comment>
<evidence type="ECO:0000313" key="2">
    <source>
        <dbReference type="EMBL" id="PLW14397.1"/>
    </source>
</evidence>
<evidence type="ECO:0000256" key="1">
    <source>
        <dbReference type="SAM" id="MobiDB-lite"/>
    </source>
</evidence>
<evidence type="ECO:0000313" key="5">
    <source>
        <dbReference type="Proteomes" id="UP000235392"/>
    </source>
</evidence>
<reference evidence="4 5" key="1">
    <citation type="submission" date="2017-11" db="EMBL/GenBank/DDBJ databases">
        <title>De novo assembly and phasing of dikaryotic genomes from two isolates of Puccinia coronata f. sp. avenae, the causal agent of oat crown rust.</title>
        <authorList>
            <person name="Miller M.E."/>
            <person name="Zhang Y."/>
            <person name="Omidvar V."/>
            <person name="Sperschneider J."/>
            <person name="Schwessinger B."/>
            <person name="Raley C."/>
            <person name="Palmer J.M."/>
            <person name="Garnica D."/>
            <person name="Upadhyaya N."/>
            <person name="Rathjen J."/>
            <person name="Taylor J.M."/>
            <person name="Park R.F."/>
            <person name="Dodds P.N."/>
            <person name="Hirsch C.D."/>
            <person name="Kianian S.F."/>
            <person name="Figueroa M."/>
        </authorList>
    </citation>
    <scope>NUCLEOTIDE SEQUENCE [LARGE SCALE GENOMIC DNA]</scope>
    <source>
        <strain evidence="2">12NC29</strain>
        <strain evidence="3">12SD80</strain>
    </source>
</reference>
<dbReference type="Proteomes" id="UP000235388">
    <property type="component" value="Unassembled WGS sequence"/>
</dbReference>
<feature type="region of interest" description="Disordered" evidence="1">
    <location>
        <begin position="1"/>
        <end position="38"/>
    </location>
</feature>
<keyword evidence="4" id="KW-1185">Reference proteome</keyword>
<gene>
    <name evidence="2" type="ORF">PCANC_17470</name>
    <name evidence="3" type="ORF">PCASD_05537</name>
</gene>
<accession>A0A2N5UVL7</accession>
<name>A0A2N5UVL7_9BASI</name>
<evidence type="ECO:0000313" key="4">
    <source>
        <dbReference type="Proteomes" id="UP000235388"/>
    </source>
</evidence>
<organism evidence="3 5">
    <name type="scientific">Puccinia coronata f. sp. avenae</name>
    <dbReference type="NCBI Taxonomy" id="200324"/>
    <lineage>
        <taxon>Eukaryota</taxon>
        <taxon>Fungi</taxon>
        <taxon>Dikarya</taxon>
        <taxon>Basidiomycota</taxon>
        <taxon>Pucciniomycotina</taxon>
        <taxon>Pucciniomycetes</taxon>
        <taxon>Pucciniales</taxon>
        <taxon>Pucciniaceae</taxon>
        <taxon>Puccinia</taxon>
    </lineage>
</organism>
<dbReference type="AlphaFoldDB" id="A0A2N5UVL7"/>